<accession>A0A0Q9YJ35</accession>
<dbReference type="EMBL" id="LKAJ02000001">
    <property type="protein sequence ID" value="MCS5710200.1"/>
    <property type="molecule type" value="Genomic_DNA"/>
</dbReference>
<evidence type="ECO:0000313" key="2">
    <source>
        <dbReference type="EMBL" id="MCS5710200.1"/>
    </source>
</evidence>
<organism evidence="1">
    <name type="scientific">Candidatus Berkiella aquae</name>
    <dbReference type="NCBI Taxonomy" id="295108"/>
    <lineage>
        <taxon>Bacteria</taxon>
        <taxon>Pseudomonadati</taxon>
        <taxon>Pseudomonadota</taxon>
        <taxon>Gammaproteobacteria</taxon>
        <taxon>Candidatus Berkiellales</taxon>
        <taxon>Candidatus Berkiellaceae</taxon>
        <taxon>Candidatus Berkiella</taxon>
    </lineage>
</organism>
<keyword evidence="3" id="KW-1185">Reference proteome</keyword>
<dbReference type="AlphaFoldDB" id="A0A0Q9YJ35"/>
<dbReference type="STRING" id="295108.HT99x_02324"/>
<gene>
    <name evidence="2" type="ORF">HT99x_002030</name>
    <name evidence="1" type="ORF">HT99x_02324</name>
</gene>
<proteinExistence type="predicted"/>
<dbReference type="RefSeq" id="WP_075066945.1">
    <property type="nucleotide sequence ID" value="NZ_LKAJ02000001.1"/>
</dbReference>
<evidence type="ECO:0000313" key="1">
    <source>
        <dbReference type="EMBL" id="KRG20592.1"/>
    </source>
</evidence>
<reference evidence="1" key="1">
    <citation type="submission" date="2015-09" db="EMBL/GenBank/DDBJ databases">
        <title>Draft Genome Sequences of Two Novel Amoeba-resistant Intranuclear Bacteria, Candidatus Berkiella cookevillensis and Candidatus Berkiella aquae.</title>
        <authorList>
            <person name="Mehari Y.T."/>
            <person name="Arivett B.A."/>
            <person name="Farone A.L."/>
            <person name="Gunderson J.H."/>
            <person name="Farone M.B."/>
        </authorList>
    </citation>
    <scope>NUCLEOTIDE SEQUENCE [LARGE SCALE GENOMIC DNA]</scope>
    <source>
        <strain evidence="1">HT99</strain>
    </source>
</reference>
<comment type="caution">
    <text evidence="1">The sequence shown here is derived from an EMBL/GenBank/DDBJ whole genome shotgun (WGS) entry which is preliminary data.</text>
</comment>
<dbReference type="EMBL" id="LKAJ01000010">
    <property type="protein sequence ID" value="KRG20592.1"/>
    <property type="molecule type" value="Genomic_DNA"/>
</dbReference>
<reference evidence="2" key="2">
    <citation type="journal article" date="2016" name="Genome Announc.">
        <title>Draft Genome Sequences of Two Novel Amoeba-Resistant Intranuclear Bacteria, 'Candidatus Berkiella cookevillensis' and 'Candidatus Berkiella aquae'.</title>
        <authorList>
            <person name="Mehari Y.T."/>
            <person name="Arivett B.A."/>
            <person name="Farone A.L."/>
            <person name="Gunderson J.H."/>
            <person name="Farone M.B."/>
        </authorList>
    </citation>
    <scope>NUCLEOTIDE SEQUENCE</scope>
    <source>
        <strain evidence="2">HT99</strain>
    </source>
</reference>
<reference evidence="2" key="3">
    <citation type="submission" date="2021-06" db="EMBL/GenBank/DDBJ databases">
        <title>Genomic Description and Analysis of Intracellular Bacteria, Candidatus Berkiella cookevillensis and Candidatus Berkiella aquae.</title>
        <authorList>
            <person name="Kidane D.T."/>
            <person name="Mehari Y.T."/>
            <person name="Rice F.C."/>
            <person name="Arivett B.A."/>
            <person name="Farone A.L."/>
            <person name="Berk S.G."/>
            <person name="Farone M.B."/>
        </authorList>
    </citation>
    <scope>NUCLEOTIDE SEQUENCE</scope>
    <source>
        <strain evidence="2">HT99</strain>
    </source>
</reference>
<protein>
    <submittedName>
        <fullName evidence="1">Uncharacterized protein</fullName>
    </submittedName>
</protein>
<dbReference type="Proteomes" id="UP000051497">
    <property type="component" value="Unassembled WGS sequence"/>
</dbReference>
<evidence type="ECO:0000313" key="3">
    <source>
        <dbReference type="Proteomes" id="UP000051497"/>
    </source>
</evidence>
<name>A0A0Q9YJ35_9GAMM</name>
<sequence length="378" mass="41455">MYQGPTSEEQQKTISLVERFLIAFRRGDFRIDLYDSLEEKAAYLKFVAAKGNLGLSMEQAKFILQHPEPTVEAMIKWQTTSEKPVTTKAISTPTSKAMMTLQTQTAEQKFISALNGLLTQLQSGEINIDLYDTLEEKAGYLKIVAARAGLALNQNQIKFILQQQEPTVDAIMKLQTKPNDPNVRLAVQISLALATALWKPGVSGAVLANVAAKDTLHGLFDSSFGIYKNAIELALLVANFALGDYNISNLSTQAMNQLFETYGSWVYLAIPAAMILYAKAPAIIKALNDSEFVEAVSDFTDLMYGMADDETYEKYEGSLATMPIEEVASSIVGGIGSALCWLWSKTPSIYYVSSTPTITLSEPPHDDETTISPVAKFA</sequence>